<accession>A0A3M6U397</accession>
<dbReference type="AlphaFoldDB" id="A0A3M6U397"/>
<organism evidence="2 3">
    <name type="scientific">Pocillopora damicornis</name>
    <name type="common">Cauliflower coral</name>
    <name type="synonym">Millepora damicornis</name>
    <dbReference type="NCBI Taxonomy" id="46731"/>
    <lineage>
        <taxon>Eukaryota</taxon>
        <taxon>Metazoa</taxon>
        <taxon>Cnidaria</taxon>
        <taxon>Anthozoa</taxon>
        <taxon>Hexacorallia</taxon>
        <taxon>Scleractinia</taxon>
        <taxon>Astrocoeniina</taxon>
        <taxon>Pocilloporidae</taxon>
        <taxon>Pocillopora</taxon>
    </lineage>
</organism>
<evidence type="ECO:0000313" key="2">
    <source>
        <dbReference type="EMBL" id="RMX48039.1"/>
    </source>
</evidence>
<dbReference type="Proteomes" id="UP000275408">
    <property type="component" value="Unassembled WGS sequence"/>
</dbReference>
<comment type="caution">
    <text evidence="2">The sequence shown here is derived from an EMBL/GenBank/DDBJ whole genome shotgun (WGS) entry which is preliminary data.</text>
</comment>
<keyword evidence="3" id="KW-1185">Reference proteome</keyword>
<reference evidence="2 3" key="1">
    <citation type="journal article" date="2018" name="Sci. Rep.">
        <title>Comparative analysis of the Pocillopora damicornis genome highlights role of immune system in coral evolution.</title>
        <authorList>
            <person name="Cunning R."/>
            <person name="Bay R.A."/>
            <person name="Gillette P."/>
            <person name="Baker A.C."/>
            <person name="Traylor-Knowles N."/>
        </authorList>
    </citation>
    <scope>NUCLEOTIDE SEQUENCE [LARGE SCALE GENOMIC DNA]</scope>
    <source>
        <strain evidence="2">RSMAS</strain>
        <tissue evidence="2">Whole animal</tissue>
    </source>
</reference>
<sequence length="324" mass="36725">MPLARSVKDKSSTIKVLSWNINGSGRAGMADVRKNILKSAISRINPDVMLLQETIKSVDGFFEDAGIPKKDYNYEEAADKTETRVIYKNNAFEKVDPSPVNLNTVLAEMVPEDETKFLRRGKVPERQMIKNGICVVHLRNISTKREIIFVSYRNIRNHGGNIATKVCEIIARLHKSSECCVIAGVDFNCDSFDSTSVEVPSYTTTSRRENKEKTDFYILGKSTENWKVKEVKAFDLSSLDKTLESDGFKRDQLNKALDHDPLLLSLSEVKTEEGKGKETRVIMKRTMKRLYVHTQNTYLVHGATWQPLPYDVSVSIPVQTRDPC</sequence>
<name>A0A3M6U397_POCDA</name>
<evidence type="ECO:0000259" key="1">
    <source>
        <dbReference type="Pfam" id="PF03372"/>
    </source>
</evidence>
<evidence type="ECO:0000313" key="3">
    <source>
        <dbReference type="Proteomes" id="UP000275408"/>
    </source>
</evidence>
<dbReference type="SUPFAM" id="SSF56219">
    <property type="entry name" value="DNase I-like"/>
    <property type="match status" value="1"/>
</dbReference>
<dbReference type="EMBL" id="RCHS01002311">
    <property type="protein sequence ID" value="RMX48039.1"/>
    <property type="molecule type" value="Genomic_DNA"/>
</dbReference>
<feature type="domain" description="Endonuclease/exonuclease/phosphatase" evidence="1">
    <location>
        <begin position="17"/>
        <end position="196"/>
    </location>
</feature>
<dbReference type="InterPro" id="IPR005135">
    <property type="entry name" value="Endo/exonuclease/phosphatase"/>
</dbReference>
<protein>
    <recommendedName>
        <fullName evidence="1">Endonuclease/exonuclease/phosphatase domain-containing protein</fullName>
    </recommendedName>
</protein>
<dbReference type="Pfam" id="PF03372">
    <property type="entry name" value="Exo_endo_phos"/>
    <property type="match status" value="1"/>
</dbReference>
<dbReference type="Gene3D" id="3.60.10.10">
    <property type="entry name" value="Endonuclease/exonuclease/phosphatase"/>
    <property type="match status" value="1"/>
</dbReference>
<dbReference type="InterPro" id="IPR036691">
    <property type="entry name" value="Endo/exonu/phosph_ase_sf"/>
</dbReference>
<dbReference type="GO" id="GO:0003824">
    <property type="term" value="F:catalytic activity"/>
    <property type="evidence" value="ECO:0007669"/>
    <property type="project" value="InterPro"/>
</dbReference>
<proteinExistence type="predicted"/>
<gene>
    <name evidence="2" type="ORF">pdam_00002612</name>
</gene>